<organism evidence="2 3">
    <name type="scientific">Candidatus Sulfuritelmatomonas gaucii</name>
    <dbReference type="NCBI Taxonomy" id="2043161"/>
    <lineage>
        <taxon>Bacteria</taxon>
        <taxon>Pseudomonadati</taxon>
        <taxon>Acidobacteriota</taxon>
        <taxon>Terriglobia</taxon>
        <taxon>Terriglobales</taxon>
        <taxon>Acidobacteriaceae</taxon>
        <taxon>Candidatus Sulfuritelmatomonas</taxon>
    </lineage>
</organism>
<feature type="domain" description="Xylose isomerase-like TIM barrel" evidence="1">
    <location>
        <begin position="53"/>
        <end position="257"/>
    </location>
</feature>
<dbReference type="GO" id="GO:0016853">
    <property type="term" value="F:isomerase activity"/>
    <property type="evidence" value="ECO:0007669"/>
    <property type="project" value="UniProtKB-KW"/>
</dbReference>
<dbReference type="SUPFAM" id="SSF51658">
    <property type="entry name" value="Xylose isomerase-like"/>
    <property type="match status" value="1"/>
</dbReference>
<dbReference type="EMBL" id="OKRB01000086">
    <property type="protein sequence ID" value="SPE21023.1"/>
    <property type="molecule type" value="Genomic_DNA"/>
</dbReference>
<proteinExistence type="predicted"/>
<dbReference type="InterPro" id="IPR006311">
    <property type="entry name" value="TAT_signal"/>
</dbReference>
<evidence type="ECO:0000313" key="2">
    <source>
        <dbReference type="EMBL" id="SPE21023.1"/>
    </source>
</evidence>
<dbReference type="InterPro" id="IPR036237">
    <property type="entry name" value="Xyl_isomerase-like_sf"/>
</dbReference>
<protein>
    <submittedName>
        <fullName evidence="2">Sugar phosphate isomerase/epimerase</fullName>
    </submittedName>
</protein>
<evidence type="ECO:0000259" key="1">
    <source>
        <dbReference type="Pfam" id="PF01261"/>
    </source>
</evidence>
<dbReference type="Gene3D" id="3.20.20.150">
    <property type="entry name" value="Divalent-metal-dependent TIM barrel enzymes"/>
    <property type="match status" value="1"/>
</dbReference>
<accession>A0A2N9LD08</accession>
<dbReference type="InterPro" id="IPR050312">
    <property type="entry name" value="IolE/XylAMocC-like"/>
</dbReference>
<evidence type="ECO:0000313" key="3">
    <source>
        <dbReference type="Proteomes" id="UP000239735"/>
    </source>
</evidence>
<name>A0A2N9LD08_9BACT</name>
<dbReference type="InterPro" id="IPR013022">
    <property type="entry name" value="Xyl_isomerase-like_TIM-brl"/>
</dbReference>
<keyword evidence="2" id="KW-0413">Isomerase</keyword>
<reference evidence="3" key="1">
    <citation type="submission" date="2018-02" db="EMBL/GenBank/DDBJ databases">
        <authorList>
            <person name="Hausmann B."/>
        </authorList>
    </citation>
    <scope>NUCLEOTIDE SEQUENCE [LARGE SCALE GENOMIC DNA]</scope>
    <source>
        <strain evidence="3">Peat soil MAG SbA5</strain>
    </source>
</reference>
<dbReference type="AlphaFoldDB" id="A0A2N9LD08"/>
<dbReference type="PROSITE" id="PS51318">
    <property type="entry name" value="TAT"/>
    <property type="match status" value="1"/>
</dbReference>
<gene>
    <name evidence="2" type="ORF">SBA5_30230</name>
</gene>
<sequence length="286" mass="31801">MLTRREFAGNAVAGLATMALAPGAFARKVDRPVGVQLYTVRSVLQNDVPGTLATIRKIGYRTVETFVAEYKVTAKDLRQAIADAGLMAPSAHFAYGDFDSRFDYAKELGVECVVCSSVPGNVGDSADGFKRAADQYNTWGEKAKTLGLKFGFHDHDTEFKQFDGVTGFDILMERTDPSVVQWQMDCYWVAQAGRDPVALLRKYGKRMQSLHLKDRLPNSPTSTDTGPGSQFFTEVGEGTLDWSSIFRLAERFNIPNMYVEQDKTEKPPLECLQISYTNIMKYLSAV</sequence>
<dbReference type="Pfam" id="PF01261">
    <property type="entry name" value="AP_endonuc_2"/>
    <property type="match status" value="1"/>
</dbReference>
<dbReference type="Proteomes" id="UP000239735">
    <property type="component" value="Unassembled WGS sequence"/>
</dbReference>
<dbReference type="PANTHER" id="PTHR12110">
    <property type="entry name" value="HYDROXYPYRUVATE ISOMERASE"/>
    <property type="match status" value="1"/>
</dbReference>
<dbReference type="PANTHER" id="PTHR12110:SF41">
    <property type="entry name" value="INOSOSE DEHYDRATASE"/>
    <property type="match status" value="1"/>
</dbReference>